<evidence type="ECO:0000313" key="15">
    <source>
        <dbReference type="EMBL" id="TCS37637.1"/>
    </source>
</evidence>
<keyword evidence="5 14" id="KW-0812">Transmembrane</keyword>
<accession>A0A4R3HWH4</accession>
<keyword evidence="9" id="KW-0131">Cell cycle</keyword>
<evidence type="ECO:0000256" key="12">
    <source>
        <dbReference type="ARBA" id="ARBA00035727"/>
    </source>
</evidence>
<keyword evidence="2" id="KW-1003">Cell membrane</keyword>
<name>A0A4R3HWH4_9GAMM</name>
<dbReference type="OrthoDB" id="7068713at2"/>
<evidence type="ECO:0000256" key="13">
    <source>
        <dbReference type="SAM" id="MobiDB-lite"/>
    </source>
</evidence>
<evidence type="ECO:0000313" key="16">
    <source>
        <dbReference type="Proteomes" id="UP000295793"/>
    </source>
</evidence>
<reference evidence="15 16" key="1">
    <citation type="submission" date="2019-03" db="EMBL/GenBank/DDBJ databases">
        <title>Genomic Encyclopedia of Archaeal and Bacterial Type Strains, Phase II (KMG-II): from individual species to whole genera.</title>
        <authorList>
            <person name="Goeker M."/>
        </authorList>
    </citation>
    <scope>NUCLEOTIDE SEQUENCE [LARGE SCALE GENOMIC DNA]</scope>
    <source>
        <strain evidence="15 16">DSM 15388</strain>
    </source>
</reference>
<dbReference type="RefSeq" id="WP_132703377.1">
    <property type="nucleotide sequence ID" value="NZ_SLZR01000019.1"/>
</dbReference>
<evidence type="ECO:0000256" key="9">
    <source>
        <dbReference type="ARBA" id="ARBA00023306"/>
    </source>
</evidence>
<dbReference type="GO" id="GO:0051301">
    <property type="term" value="P:cell division"/>
    <property type="evidence" value="ECO:0007669"/>
    <property type="project" value="UniProtKB-KW"/>
</dbReference>
<dbReference type="AlphaFoldDB" id="A0A4R3HWH4"/>
<dbReference type="Pfam" id="PF06295">
    <property type="entry name" value="ZapG-like"/>
    <property type="match status" value="1"/>
</dbReference>
<comment type="subcellular location">
    <subcellularLocation>
        <location evidence="1">Cell inner membrane</location>
        <topology evidence="1">Single-pass membrane protein</topology>
    </subcellularLocation>
</comment>
<dbReference type="EMBL" id="SLZR01000019">
    <property type="protein sequence ID" value="TCS37637.1"/>
    <property type="molecule type" value="Genomic_DNA"/>
</dbReference>
<gene>
    <name evidence="15" type="ORF">BCF53_11959</name>
</gene>
<evidence type="ECO:0000256" key="14">
    <source>
        <dbReference type="SAM" id="Phobius"/>
    </source>
</evidence>
<proteinExistence type="inferred from homology"/>
<evidence type="ECO:0000256" key="5">
    <source>
        <dbReference type="ARBA" id="ARBA00022692"/>
    </source>
</evidence>
<keyword evidence="7 14" id="KW-1133">Transmembrane helix</keyword>
<keyword evidence="16" id="KW-1185">Reference proteome</keyword>
<comment type="caution">
    <text evidence="15">The sequence shown here is derived from an EMBL/GenBank/DDBJ whole genome shotgun (WGS) entry which is preliminary data.</text>
</comment>
<organism evidence="15 16">
    <name type="scientific">Reinekea marinisedimentorum</name>
    <dbReference type="NCBI Taxonomy" id="230495"/>
    <lineage>
        <taxon>Bacteria</taxon>
        <taxon>Pseudomonadati</taxon>
        <taxon>Pseudomonadota</taxon>
        <taxon>Gammaproteobacteria</taxon>
        <taxon>Oceanospirillales</taxon>
        <taxon>Saccharospirillaceae</taxon>
        <taxon>Reinekea</taxon>
    </lineage>
</organism>
<dbReference type="Proteomes" id="UP000295793">
    <property type="component" value="Unassembled WGS sequence"/>
</dbReference>
<feature type="region of interest" description="Disordered" evidence="13">
    <location>
        <begin position="93"/>
        <end position="155"/>
    </location>
</feature>
<keyword evidence="8 14" id="KW-0472">Membrane</keyword>
<dbReference type="PANTHER" id="PTHR39579">
    <property type="entry name" value="INNER MEMBRANE PROTEIN YHCB"/>
    <property type="match status" value="1"/>
</dbReference>
<dbReference type="GO" id="GO:0005886">
    <property type="term" value="C:plasma membrane"/>
    <property type="evidence" value="ECO:0007669"/>
    <property type="project" value="UniProtKB-SubCell"/>
</dbReference>
<dbReference type="InterPro" id="IPR009386">
    <property type="entry name" value="ZapG-like"/>
</dbReference>
<keyword evidence="6" id="KW-0133">Cell shape</keyword>
<evidence type="ECO:0000256" key="3">
    <source>
        <dbReference type="ARBA" id="ARBA00022519"/>
    </source>
</evidence>
<evidence type="ECO:0000256" key="11">
    <source>
        <dbReference type="ARBA" id="ARBA00035703"/>
    </source>
</evidence>
<comment type="similarity">
    <text evidence="10">Belongs to the ZapG family.</text>
</comment>
<protein>
    <recommendedName>
        <fullName evidence="11">Z-ring associated protein G</fullName>
    </recommendedName>
    <alternativeName>
        <fullName evidence="12">Cell division protein ZapG</fullName>
    </alternativeName>
</protein>
<evidence type="ECO:0000256" key="10">
    <source>
        <dbReference type="ARBA" id="ARBA00035657"/>
    </source>
</evidence>
<evidence type="ECO:0000256" key="6">
    <source>
        <dbReference type="ARBA" id="ARBA00022960"/>
    </source>
</evidence>
<keyword evidence="3" id="KW-0997">Cell inner membrane</keyword>
<dbReference type="PANTHER" id="PTHR39579:SF1">
    <property type="entry name" value="INNER MEMBRANE PROTEIN YHCB"/>
    <property type="match status" value="1"/>
</dbReference>
<evidence type="ECO:0000256" key="4">
    <source>
        <dbReference type="ARBA" id="ARBA00022618"/>
    </source>
</evidence>
<keyword evidence="4" id="KW-0132">Cell division</keyword>
<sequence length="155" mass="17373">MLQLSWLSFSASIVVALIIGGLLTQLILKTGGKDRMSLKRDLNELKKEHQTYQINVTEHFSRTTELISELSESYKQIQDHLTRGAEEFVKPEYRLTSSANEPSLEDLAPADETDAKPSRPLDYVAKGPEEEGTLSENYGFKKPEDSTATKKAVNK</sequence>
<evidence type="ECO:0000256" key="8">
    <source>
        <dbReference type="ARBA" id="ARBA00023136"/>
    </source>
</evidence>
<dbReference type="GO" id="GO:0008360">
    <property type="term" value="P:regulation of cell shape"/>
    <property type="evidence" value="ECO:0007669"/>
    <property type="project" value="UniProtKB-KW"/>
</dbReference>
<evidence type="ECO:0000256" key="2">
    <source>
        <dbReference type="ARBA" id="ARBA00022475"/>
    </source>
</evidence>
<evidence type="ECO:0000256" key="7">
    <source>
        <dbReference type="ARBA" id="ARBA00022989"/>
    </source>
</evidence>
<evidence type="ECO:0000256" key="1">
    <source>
        <dbReference type="ARBA" id="ARBA00004377"/>
    </source>
</evidence>
<feature type="transmembrane region" description="Helical" evidence="14">
    <location>
        <begin position="6"/>
        <end position="28"/>
    </location>
</feature>
<feature type="compositionally biased region" description="Basic and acidic residues" evidence="13">
    <location>
        <begin position="139"/>
        <end position="148"/>
    </location>
</feature>